<dbReference type="HOGENOM" id="CLU_061971_0_0_0"/>
<dbReference type="EMBL" id="CP007028">
    <property type="protein sequence ID" value="AHE96903.1"/>
    <property type="molecule type" value="Genomic_DNA"/>
</dbReference>
<protein>
    <recommendedName>
        <fullName evidence="1">MnmC-like methyltransferase domain-containing protein</fullName>
    </recommendedName>
</protein>
<reference evidence="2 3" key="1">
    <citation type="submission" date="2013-12" db="EMBL/GenBank/DDBJ databases">
        <authorList>
            <consortium name="DOE Joint Genome Institute"/>
            <person name="Eisen J."/>
            <person name="Huntemann M."/>
            <person name="Han J."/>
            <person name="Chen A."/>
            <person name="Kyrpides N."/>
            <person name="Mavromatis K."/>
            <person name="Markowitz V."/>
            <person name="Palaniappan K."/>
            <person name="Ivanova N."/>
            <person name="Schaumberg A."/>
            <person name="Pati A."/>
            <person name="Liolios K."/>
            <person name="Nordberg H.P."/>
            <person name="Cantor M.N."/>
            <person name="Hua S.X."/>
            <person name="Woyke T."/>
        </authorList>
    </citation>
    <scope>NUCLEOTIDE SEQUENCE [LARGE SCALE GENOMIC DNA]</scope>
    <source>
        <strain evidence="2 3">DSM 23557</strain>
    </source>
</reference>
<dbReference type="STRING" id="75906.THERU_06870"/>
<dbReference type="PANTHER" id="PTHR39963:SF1">
    <property type="entry name" value="MNMC-LIKE METHYLTRANSFERASE DOMAIN-CONTAINING PROTEIN"/>
    <property type="match status" value="1"/>
</dbReference>
<evidence type="ECO:0000313" key="2">
    <source>
        <dbReference type="EMBL" id="AHE96903.1"/>
    </source>
</evidence>
<sequence>MSFILTRKAPPLEERLREILEKEYGISDEGTYQALLKLMKGWLKPSVPGEGISLTKDGSYTLIAKEYGEPYHSLTAGALSECVEKFLKPSGLLERVEGSKIIRVVDVGFGLGYNVVVMLKHLRDVKKDLYIEVLSFEKELPKEVPPPPEEYLPYWKLLWDNLPSFEKDGISFRLLLGDARERVKEIKSFDADAIFHDGFSPYKNPELWTLDFLALLTKLLKRDGVWVSYTSSLAVRKALKLLGFNLQSTYPVGRKMGGTKAGFEIEESLTEVEAQKLKNSPFAVPFRDPTLNREPLHILADYGLRVLYNKS</sequence>
<dbReference type="Gene3D" id="3.40.50.150">
    <property type="entry name" value="Vaccinia Virus protein VP39"/>
    <property type="match status" value="1"/>
</dbReference>
<dbReference type="GO" id="GO:0016645">
    <property type="term" value="F:oxidoreductase activity, acting on the CH-NH group of donors"/>
    <property type="evidence" value="ECO:0007669"/>
    <property type="project" value="InterPro"/>
</dbReference>
<dbReference type="InterPro" id="IPR008471">
    <property type="entry name" value="MnmC-like_methylTransf"/>
</dbReference>
<evidence type="ECO:0000313" key="3">
    <source>
        <dbReference type="Proteomes" id="UP000018914"/>
    </source>
</evidence>
<dbReference type="InterPro" id="IPR029063">
    <property type="entry name" value="SAM-dependent_MTases_sf"/>
</dbReference>
<organism evidence="3">
    <name type="scientific">Thermocrinis ruber</name>
    <dbReference type="NCBI Taxonomy" id="75906"/>
    <lineage>
        <taxon>Bacteria</taxon>
        <taxon>Pseudomonadati</taxon>
        <taxon>Aquificota</taxon>
        <taxon>Aquificia</taxon>
        <taxon>Aquificales</taxon>
        <taxon>Aquificaceae</taxon>
        <taxon>Thermocrinis</taxon>
    </lineage>
</organism>
<dbReference type="KEGG" id="trd:THERU_06870"/>
<evidence type="ECO:0000259" key="1">
    <source>
        <dbReference type="Pfam" id="PF05430"/>
    </source>
</evidence>
<dbReference type="PANTHER" id="PTHR39963">
    <property type="entry name" value="SLL0983 PROTEIN"/>
    <property type="match status" value="1"/>
</dbReference>
<dbReference type="eggNOG" id="COG4121">
    <property type="taxonomic scope" value="Bacteria"/>
</dbReference>
<keyword evidence="3" id="KW-1185">Reference proteome</keyword>
<gene>
    <name evidence="2" type="ORF">THERU_06870</name>
</gene>
<feature type="domain" description="MnmC-like methyltransferase" evidence="1">
    <location>
        <begin position="165"/>
        <end position="261"/>
    </location>
</feature>
<name>W0DIS5_9AQUI</name>
<dbReference type="Proteomes" id="UP000018914">
    <property type="component" value="Chromosome"/>
</dbReference>
<dbReference type="SUPFAM" id="SSF53335">
    <property type="entry name" value="S-adenosyl-L-methionine-dependent methyltransferases"/>
    <property type="match status" value="1"/>
</dbReference>
<dbReference type="Gene3D" id="1.20.120.1180">
    <property type="match status" value="1"/>
</dbReference>
<dbReference type="Pfam" id="PF05430">
    <property type="entry name" value="Methyltransf_30"/>
    <property type="match status" value="1"/>
</dbReference>
<proteinExistence type="predicted"/>
<dbReference type="AlphaFoldDB" id="W0DIS5"/>
<accession>W0DIS5</accession>